<organism evidence="1 2">
    <name type="scientific">Seiridium unicorne</name>
    <dbReference type="NCBI Taxonomy" id="138068"/>
    <lineage>
        <taxon>Eukaryota</taxon>
        <taxon>Fungi</taxon>
        <taxon>Dikarya</taxon>
        <taxon>Ascomycota</taxon>
        <taxon>Pezizomycotina</taxon>
        <taxon>Sordariomycetes</taxon>
        <taxon>Xylariomycetidae</taxon>
        <taxon>Amphisphaeriales</taxon>
        <taxon>Sporocadaceae</taxon>
        <taxon>Seiridium</taxon>
    </lineage>
</organism>
<evidence type="ECO:0000313" key="2">
    <source>
        <dbReference type="Proteomes" id="UP001408356"/>
    </source>
</evidence>
<comment type="caution">
    <text evidence="1">The sequence shown here is derived from an EMBL/GenBank/DDBJ whole genome shotgun (WGS) entry which is preliminary data.</text>
</comment>
<gene>
    <name evidence="1" type="ORF">SUNI508_13452</name>
</gene>
<keyword evidence="2" id="KW-1185">Reference proteome</keyword>
<dbReference type="EMBL" id="JARVKF010000031">
    <property type="protein sequence ID" value="KAK9424799.1"/>
    <property type="molecule type" value="Genomic_DNA"/>
</dbReference>
<protein>
    <submittedName>
        <fullName evidence="1">Uncharacterized protein</fullName>
    </submittedName>
</protein>
<dbReference type="Proteomes" id="UP001408356">
    <property type="component" value="Unassembled WGS sequence"/>
</dbReference>
<sequence length="340" mass="35302">MKSACYIASLLTASGSASYVRAPTPLVTLTFPIPSQGTAFTSTIPGCDTVDPFVVVGNPNGTFLPGTQTYYLPPQAEAASSTFVDTKLNATQVIVVNPLPGTCEPFGSLSTATVTAAGSTPTDGPDPGVCPLEGCSQVVNKAAQKIIDALGKVTLISQSLQNAAKQIGLKRDNDLEARDALTDLLRGLRQVPPALTVVIPYVQFSPIIPPGCDSDTVVVALIDFVRVHQALLEILIGRSSLLSSGSGFGFGGKTEISDGLEHSEALARSDVVSSAKSPGVEKFPNPLGIAIAAVLRAIESVVDNIAFGLISIIPTRDECLKQQKFSIDGTLNDAISAYSS</sequence>
<evidence type="ECO:0000313" key="1">
    <source>
        <dbReference type="EMBL" id="KAK9424799.1"/>
    </source>
</evidence>
<reference evidence="1 2" key="1">
    <citation type="journal article" date="2024" name="J. Plant Pathol.">
        <title>Sequence and assembly of the genome of Seiridium unicorne, isolate CBS 538.82, causal agent of cypress canker disease.</title>
        <authorList>
            <person name="Scali E."/>
            <person name="Rocca G.D."/>
            <person name="Danti R."/>
            <person name="Garbelotto M."/>
            <person name="Barberini S."/>
            <person name="Baroncelli R."/>
            <person name="Emiliani G."/>
        </authorList>
    </citation>
    <scope>NUCLEOTIDE SEQUENCE [LARGE SCALE GENOMIC DNA]</scope>
    <source>
        <strain evidence="1 2">BM-138-508</strain>
    </source>
</reference>
<accession>A0ABR2VE76</accession>
<proteinExistence type="predicted"/>
<name>A0ABR2VE76_9PEZI</name>